<dbReference type="AlphaFoldDB" id="A0A1C4ZML1"/>
<keyword evidence="3" id="KW-1185">Reference proteome</keyword>
<name>A0A1C4ZML1_9ACTN</name>
<evidence type="ECO:0000313" key="3">
    <source>
        <dbReference type="Proteomes" id="UP000183585"/>
    </source>
</evidence>
<proteinExistence type="predicted"/>
<sequence>MTAPGSGGPEPIGPAEVRFEQAGARRRVEAVPLARLSVELGHLRQADYAEGPDRYRRLFATVAPWFRAAAESERRGVDDAPRVSTCYLVDDYLADPGPPREVLPLLLRAAEEHGVAIDYLARESACAQVGDVSPAAIVAGSLVWEPPPGTNGTRPPPTVAGWLSNGQRSGPGDAAEGGQAMSPGAQWVPPRQNVPRRHSVFVDVELWDERDGVRTWSCAFLAGVWQLLRLGLLRDAGRPVARPRPWRGAFPDSWAELPAVVQLGDRPAPFCAYRTLSVLPGGFLPVETAVRTILDQVAVDPAAARQVRDRAAGEGLALPGHPVDRLRYVFL</sequence>
<reference evidence="3" key="1">
    <citation type="submission" date="2016-06" db="EMBL/GenBank/DDBJ databases">
        <authorList>
            <person name="Varghese N."/>
            <person name="Submissions Spin"/>
        </authorList>
    </citation>
    <scope>NUCLEOTIDE SEQUENCE [LARGE SCALE GENOMIC DNA]</scope>
    <source>
        <strain evidence="3">DSM 43168</strain>
    </source>
</reference>
<dbReference type="RefSeq" id="WP_256095671.1">
    <property type="nucleotide sequence ID" value="NZ_FMCT01000009.1"/>
</dbReference>
<evidence type="ECO:0000256" key="1">
    <source>
        <dbReference type="SAM" id="MobiDB-lite"/>
    </source>
</evidence>
<dbReference type="InterPro" id="IPR049747">
    <property type="entry name" value="SCO2522-like"/>
</dbReference>
<accession>A0A1C4ZML1</accession>
<dbReference type="STRING" id="47853.TK50_16385"/>
<feature type="region of interest" description="Disordered" evidence="1">
    <location>
        <begin position="166"/>
        <end position="189"/>
    </location>
</feature>
<protein>
    <submittedName>
        <fullName evidence="2">Uncharacterized protein</fullName>
    </submittedName>
</protein>
<organism evidence="2 3">
    <name type="scientific">Micromonospora carbonacea</name>
    <dbReference type="NCBI Taxonomy" id="47853"/>
    <lineage>
        <taxon>Bacteria</taxon>
        <taxon>Bacillati</taxon>
        <taxon>Actinomycetota</taxon>
        <taxon>Actinomycetes</taxon>
        <taxon>Micromonosporales</taxon>
        <taxon>Micromonosporaceae</taxon>
        <taxon>Micromonospora</taxon>
    </lineage>
</organism>
<dbReference type="EMBL" id="FMCT01000009">
    <property type="protein sequence ID" value="SCF34155.1"/>
    <property type="molecule type" value="Genomic_DNA"/>
</dbReference>
<gene>
    <name evidence="2" type="ORF">GA0070563_10913</name>
</gene>
<dbReference type="Proteomes" id="UP000183585">
    <property type="component" value="Unassembled WGS sequence"/>
</dbReference>
<evidence type="ECO:0000313" key="2">
    <source>
        <dbReference type="EMBL" id="SCF34155.1"/>
    </source>
</evidence>
<dbReference type="NCBIfam" id="NF040566">
    <property type="entry name" value="SCO2522_fam"/>
    <property type="match status" value="1"/>
</dbReference>